<evidence type="ECO:0000256" key="6">
    <source>
        <dbReference type="ARBA" id="ARBA00022989"/>
    </source>
</evidence>
<keyword evidence="7 8" id="KW-0472">Membrane</keyword>
<evidence type="ECO:0000259" key="9">
    <source>
        <dbReference type="Pfam" id="PF13231"/>
    </source>
</evidence>
<comment type="caution">
    <text evidence="10">The sequence shown here is derived from an EMBL/GenBank/DDBJ whole genome shotgun (WGS) entry which is preliminary data.</text>
</comment>
<feature type="transmembrane region" description="Helical" evidence="8">
    <location>
        <begin position="396"/>
        <end position="417"/>
    </location>
</feature>
<feature type="transmembrane region" description="Helical" evidence="8">
    <location>
        <begin position="319"/>
        <end position="340"/>
    </location>
</feature>
<dbReference type="InterPro" id="IPR038731">
    <property type="entry name" value="RgtA/B/C-like"/>
</dbReference>
<feature type="transmembrane region" description="Helical" evidence="8">
    <location>
        <begin position="228"/>
        <end position="253"/>
    </location>
</feature>
<evidence type="ECO:0000256" key="1">
    <source>
        <dbReference type="ARBA" id="ARBA00004651"/>
    </source>
</evidence>
<dbReference type="InterPro" id="IPR050297">
    <property type="entry name" value="LipidA_mod_glycosyltrf_83"/>
</dbReference>
<sequence>MTAPDRARQRDMQRRRTRLRPNGWLVFALCWLAYLTVGYYLAVDQQFFFGDALSRVQAAQSVLFSRDPHLSAIGFIFTPLTALVQLPLIAVSPVFPILTVDALSAVIMSSAFMAGSVAMLYGIGRDRGVPPVLLAIVVAAYAVNPMIVLYAANGMSEAPSLFFLLWTARRMIRWVDTDDVHDLVTAGIALALGFLTRYDLGAAAVITAVFVATVTYRRPDRTRRRDRALIDAGLVLLPAAAAFVVWSLTSWIINGELLAQFTSEYGNAAIIAESGGSGSSSLGSALGFSFTEMFLLAPLLPVLLAVVAVWRWRRRRLRPLVAAIVAGGAVLAFQTSTYALGSTFGFLRFYLAVVPLMATVALLAVPERRTVPHRRLGHDAQVPPLLPPGRHRLRSAAAAALAAVTMVAAIGVTAVGITSPRYAPQEFALATIVHPQPDSVDPVHLDARTVARSFSTERQLAEYLDALDLPDGAVLTDTVYGFAVVARSARPSQFVIPSDQDFAEILNDPARYRVQYLLSVPNTGRGRSDALNLRYPTLYENGADVGVLTLEAPNQGADLPDWRIYRVLPRQVELP</sequence>
<keyword evidence="3" id="KW-0328">Glycosyltransferase</keyword>
<evidence type="ECO:0000256" key="5">
    <source>
        <dbReference type="ARBA" id="ARBA00022692"/>
    </source>
</evidence>
<dbReference type="Pfam" id="PF13231">
    <property type="entry name" value="PMT_2"/>
    <property type="match status" value="1"/>
</dbReference>
<feature type="domain" description="Glycosyltransferase RgtA/B/C/D-like" evidence="9">
    <location>
        <begin position="97"/>
        <end position="246"/>
    </location>
</feature>
<protein>
    <submittedName>
        <fullName evidence="10">Glycosyltransferase family 39 protein</fullName>
    </submittedName>
</protein>
<keyword evidence="11" id="KW-1185">Reference proteome</keyword>
<feature type="transmembrane region" description="Helical" evidence="8">
    <location>
        <begin position="21"/>
        <end position="41"/>
    </location>
</feature>
<keyword evidence="6 8" id="KW-1133">Transmembrane helix</keyword>
<gene>
    <name evidence="10" type="ORF">GCM10023217_28460</name>
</gene>
<keyword evidence="5 8" id="KW-0812">Transmembrane</keyword>
<feature type="transmembrane region" description="Helical" evidence="8">
    <location>
        <begin position="102"/>
        <end position="123"/>
    </location>
</feature>
<feature type="transmembrane region" description="Helical" evidence="8">
    <location>
        <begin position="200"/>
        <end position="216"/>
    </location>
</feature>
<name>A0ABP8ZFL6_9ACTN</name>
<feature type="transmembrane region" description="Helical" evidence="8">
    <location>
        <begin position="346"/>
        <end position="365"/>
    </location>
</feature>
<accession>A0ABP8ZFL6</accession>
<keyword evidence="4" id="KW-0808">Transferase</keyword>
<keyword evidence="2" id="KW-1003">Cell membrane</keyword>
<evidence type="ECO:0000256" key="2">
    <source>
        <dbReference type="ARBA" id="ARBA00022475"/>
    </source>
</evidence>
<evidence type="ECO:0000313" key="10">
    <source>
        <dbReference type="EMBL" id="GAA4755099.1"/>
    </source>
</evidence>
<dbReference type="EMBL" id="BAABIE010000014">
    <property type="protein sequence ID" value="GAA4755099.1"/>
    <property type="molecule type" value="Genomic_DNA"/>
</dbReference>
<organism evidence="10 11">
    <name type="scientific">Gordonia alkaliphila</name>
    <dbReference type="NCBI Taxonomy" id="1053547"/>
    <lineage>
        <taxon>Bacteria</taxon>
        <taxon>Bacillati</taxon>
        <taxon>Actinomycetota</taxon>
        <taxon>Actinomycetes</taxon>
        <taxon>Mycobacteriales</taxon>
        <taxon>Gordoniaceae</taxon>
        <taxon>Gordonia</taxon>
    </lineage>
</organism>
<reference evidence="11" key="1">
    <citation type="journal article" date="2019" name="Int. J. Syst. Evol. Microbiol.">
        <title>The Global Catalogue of Microorganisms (GCM) 10K type strain sequencing project: providing services to taxonomists for standard genome sequencing and annotation.</title>
        <authorList>
            <consortium name="The Broad Institute Genomics Platform"/>
            <consortium name="The Broad Institute Genome Sequencing Center for Infectious Disease"/>
            <person name="Wu L."/>
            <person name="Ma J."/>
        </authorList>
    </citation>
    <scope>NUCLEOTIDE SEQUENCE [LARGE SCALE GENOMIC DNA]</scope>
    <source>
        <strain evidence="11">JCM 18077</strain>
    </source>
</reference>
<evidence type="ECO:0000256" key="7">
    <source>
        <dbReference type="ARBA" id="ARBA00023136"/>
    </source>
</evidence>
<evidence type="ECO:0000313" key="11">
    <source>
        <dbReference type="Proteomes" id="UP001500822"/>
    </source>
</evidence>
<dbReference type="PANTHER" id="PTHR33908:SF11">
    <property type="entry name" value="MEMBRANE PROTEIN"/>
    <property type="match status" value="1"/>
</dbReference>
<evidence type="ECO:0000256" key="4">
    <source>
        <dbReference type="ARBA" id="ARBA00022679"/>
    </source>
</evidence>
<evidence type="ECO:0000256" key="3">
    <source>
        <dbReference type="ARBA" id="ARBA00022676"/>
    </source>
</evidence>
<comment type="subcellular location">
    <subcellularLocation>
        <location evidence="1">Cell membrane</location>
        <topology evidence="1">Multi-pass membrane protein</topology>
    </subcellularLocation>
</comment>
<feature type="transmembrane region" description="Helical" evidence="8">
    <location>
        <begin position="293"/>
        <end position="312"/>
    </location>
</feature>
<feature type="transmembrane region" description="Helical" evidence="8">
    <location>
        <begin position="132"/>
        <end position="152"/>
    </location>
</feature>
<dbReference type="PANTHER" id="PTHR33908">
    <property type="entry name" value="MANNOSYLTRANSFERASE YKCB-RELATED"/>
    <property type="match status" value="1"/>
</dbReference>
<proteinExistence type="predicted"/>
<evidence type="ECO:0000256" key="8">
    <source>
        <dbReference type="SAM" id="Phobius"/>
    </source>
</evidence>
<dbReference type="Proteomes" id="UP001500822">
    <property type="component" value="Unassembled WGS sequence"/>
</dbReference>